<evidence type="ECO:0000256" key="1">
    <source>
        <dbReference type="SAM" id="Phobius"/>
    </source>
</evidence>
<name>A0A5B1CDD0_9BACT</name>
<gene>
    <name evidence="3" type="ORF">LF1_02490</name>
</gene>
<evidence type="ECO:0000256" key="2">
    <source>
        <dbReference type="SAM" id="SignalP"/>
    </source>
</evidence>
<keyword evidence="2" id="KW-0732">Signal</keyword>
<keyword evidence="4" id="KW-1185">Reference proteome</keyword>
<feature type="chain" id="PRO_5022917158" description="PEP-CTERM protein-sorting domain-containing protein" evidence="2">
    <location>
        <begin position="24"/>
        <end position="272"/>
    </location>
</feature>
<proteinExistence type="predicted"/>
<keyword evidence="1" id="KW-1133">Transmembrane helix</keyword>
<feature type="transmembrane region" description="Helical" evidence="1">
    <location>
        <begin position="243"/>
        <end position="267"/>
    </location>
</feature>
<organism evidence="3 4">
    <name type="scientific">Rubripirellula obstinata</name>
    <dbReference type="NCBI Taxonomy" id="406547"/>
    <lineage>
        <taxon>Bacteria</taxon>
        <taxon>Pseudomonadati</taxon>
        <taxon>Planctomycetota</taxon>
        <taxon>Planctomycetia</taxon>
        <taxon>Pirellulales</taxon>
        <taxon>Pirellulaceae</taxon>
        <taxon>Rubripirellula</taxon>
    </lineage>
</organism>
<accession>A0A5B1CDD0</accession>
<feature type="signal peptide" evidence="2">
    <location>
        <begin position="1"/>
        <end position="23"/>
    </location>
</feature>
<evidence type="ECO:0000313" key="3">
    <source>
        <dbReference type="EMBL" id="KAA1257759.1"/>
    </source>
</evidence>
<keyword evidence="1" id="KW-0472">Membrane</keyword>
<protein>
    <recommendedName>
        <fullName evidence="5">PEP-CTERM protein-sorting domain-containing protein</fullName>
    </recommendedName>
</protein>
<evidence type="ECO:0008006" key="5">
    <source>
        <dbReference type="Google" id="ProtNLM"/>
    </source>
</evidence>
<dbReference type="InterPro" id="IPR013424">
    <property type="entry name" value="Ice-binding_C"/>
</dbReference>
<sequence length="272" mass="28450" precursor="true">MKNRRLLCALVAIALGHVAKPHASSAAVADLLVSNDTAVWYASGASAADVAAYNGYIGGSDPDIDNFNNSPFSYRAFGYFQFDLSTLNIETIDSAEFSIQRMAINPSNNIVATDAFDVLNDVASVDRVDFYGLNSVAGNTAQDWSESTLSFNTTGNELTAASIASGGSHLTTGTVEDFSGQDSVAGQTVSLSGPALTTWLQTRLDDNGLATIISINPQGALAGSGLAYHSSNGALGFTPSLNLVYTVAIPEPTSAAILGITLSTVLLRRRRR</sequence>
<dbReference type="AlphaFoldDB" id="A0A5B1CDD0"/>
<comment type="caution">
    <text evidence="3">The sequence shown here is derived from an EMBL/GenBank/DDBJ whole genome shotgun (WGS) entry which is preliminary data.</text>
</comment>
<evidence type="ECO:0000313" key="4">
    <source>
        <dbReference type="Proteomes" id="UP000322699"/>
    </source>
</evidence>
<dbReference type="EMBL" id="VRLW01000001">
    <property type="protein sequence ID" value="KAA1257759.1"/>
    <property type="molecule type" value="Genomic_DNA"/>
</dbReference>
<dbReference type="Proteomes" id="UP000322699">
    <property type="component" value="Unassembled WGS sequence"/>
</dbReference>
<dbReference type="NCBIfam" id="TIGR02595">
    <property type="entry name" value="PEP_CTERM"/>
    <property type="match status" value="1"/>
</dbReference>
<keyword evidence="1" id="KW-0812">Transmembrane</keyword>
<reference evidence="3 4" key="1">
    <citation type="submission" date="2019-08" db="EMBL/GenBank/DDBJ databases">
        <title>Deep-cultivation of Planctomycetes and their phenomic and genomic characterization uncovers novel biology.</title>
        <authorList>
            <person name="Wiegand S."/>
            <person name="Jogler M."/>
            <person name="Boedeker C."/>
            <person name="Pinto D."/>
            <person name="Vollmers J."/>
            <person name="Rivas-Marin E."/>
            <person name="Kohn T."/>
            <person name="Peeters S.H."/>
            <person name="Heuer A."/>
            <person name="Rast P."/>
            <person name="Oberbeckmann S."/>
            <person name="Bunk B."/>
            <person name="Jeske O."/>
            <person name="Meyerdierks A."/>
            <person name="Storesund J.E."/>
            <person name="Kallscheuer N."/>
            <person name="Luecker S."/>
            <person name="Lage O.M."/>
            <person name="Pohl T."/>
            <person name="Merkel B.J."/>
            <person name="Hornburger P."/>
            <person name="Mueller R.-W."/>
            <person name="Bruemmer F."/>
            <person name="Labrenz M."/>
            <person name="Spormann A.M."/>
            <person name="Op Den Camp H."/>
            <person name="Overmann J."/>
            <person name="Amann R."/>
            <person name="Jetten M.S.M."/>
            <person name="Mascher T."/>
            <person name="Medema M.H."/>
            <person name="Devos D.P."/>
            <person name="Kaster A.-K."/>
            <person name="Ovreas L."/>
            <person name="Rohde M."/>
            <person name="Galperin M.Y."/>
            <person name="Jogler C."/>
        </authorList>
    </citation>
    <scope>NUCLEOTIDE SEQUENCE [LARGE SCALE GENOMIC DNA]</scope>
    <source>
        <strain evidence="3 4">LF1</strain>
    </source>
</reference>
<dbReference type="OrthoDB" id="222158at2"/>
<dbReference type="RefSeq" id="WP_068264753.1">
    <property type="nucleotide sequence ID" value="NZ_LWSK01000068.1"/>
</dbReference>